<evidence type="ECO:0000259" key="7">
    <source>
        <dbReference type="SMART" id="SM01065"/>
    </source>
</evidence>
<evidence type="ECO:0000256" key="4">
    <source>
        <dbReference type="SAM" id="MobiDB-lite"/>
    </source>
</evidence>
<dbReference type="Proteomes" id="UP000547674">
    <property type="component" value="Unassembled WGS sequence"/>
</dbReference>
<dbReference type="CDD" id="cd02859">
    <property type="entry name" value="E_set_AMPKbeta_like_N"/>
    <property type="match status" value="2"/>
</dbReference>
<dbReference type="Pfam" id="PF16561">
    <property type="entry name" value="AMPK1_CBM"/>
    <property type="match status" value="3"/>
</dbReference>
<evidence type="ECO:0000256" key="1">
    <source>
        <dbReference type="ARBA" id="ARBA00022801"/>
    </source>
</evidence>
<feature type="domain" description="Glycosyl hydrolase family 13 catalytic" evidence="6">
    <location>
        <begin position="496"/>
        <end position="915"/>
    </location>
</feature>
<evidence type="ECO:0000256" key="2">
    <source>
        <dbReference type="ARBA" id="ARBA00022837"/>
    </source>
</evidence>
<dbReference type="InterPro" id="IPR006047">
    <property type="entry name" value="GH13_cat_dom"/>
</dbReference>
<dbReference type="Gene3D" id="2.60.40.10">
    <property type="entry name" value="Immunoglobulins"/>
    <property type="match status" value="4"/>
</dbReference>
<dbReference type="InterPro" id="IPR013780">
    <property type="entry name" value="Glyco_hydro_b"/>
</dbReference>
<dbReference type="InterPro" id="IPR013783">
    <property type="entry name" value="Ig-like_fold"/>
</dbReference>
<dbReference type="InterPro" id="IPR032640">
    <property type="entry name" value="AMPK1_CBM"/>
</dbReference>
<evidence type="ECO:0000313" key="9">
    <source>
        <dbReference type="Proteomes" id="UP000547674"/>
    </source>
</evidence>
<dbReference type="Gene3D" id="2.60.40.1180">
    <property type="entry name" value="Golgi alpha-mannosidase II"/>
    <property type="match status" value="1"/>
</dbReference>
<feature type="domain" description="CBM20" evidence="7">
    <location>
        <begin position="150"/>
        <end position="236"/>
    </location>
</feature>
<dbReference type="AlphaFoldDB" id="A0A7Y2E912"/>
<feature type="region of interest" description="Disordered" evidence="4">
    <location>
        <begin position="131"/>
        <end position="152"/>
    </location>
</feature>
<dbReference type="SUPFAM" id="SSF81296">
    <property type="entry name" value="E set domains"/>
    <property type="match status" value="4"/>
</dbReference>
<dbReference type="SUPFAM" id="SSF51445">
    <property type="entry name" value="(Trans)glycosidases"/>
    <property type="match status" value="1"/>
</dbReference>
<feature type="signal peptide" evidence="5">
    <location>
        <begin position="1"/>
        <end position="33"/>
    </location>
</feature>
<accession>A0A7Y2E912</accession>
<dbReference type="GO" id="GO:2001070">
    <property type="term" value="F:starch binding"/>
    <property type="evidence" value="ECO:0007669"/>
    <property type="project" value="InterPro"/>
</dbReference>
<proteinExistence type="predicted"/>
<comment type="caution">
    <text evidence="8">The sequence shown here is derived from an EMBL/GenBank/DDBJ whole genome shotgun (WGS) entry which is preliminary data.</text>
</comment>
<dbReference type="SMART" id="SM01065">
    <property type="entry name" value="CBM_2"/>
    <property type="match status" value="2"/>
</dbReference>
<name>A0A7Y2E912_UNCEI</name>
<dbReference type="InterPro" id="IPR014756">
    <property type="entry name" value="Ig_E-set"/>
</dbReference>
<feature type="domain" description="CBM20" evidence="7">
    <location>
        <begin position="33"/>
        <end position="116"/>
    </location>
</feature>
<organism evidence="8 9">
    <name type="scientific">Eiseniibacteriota bacterium</name>
    <dbReference type="NCBI Taxonomy" id="2212470"/>
    <lineage>
        <taxon>Bacteria</taxon>
        <taxon>Candidatus Eiseniibacteriota</taxon>
    </lineage>
</organism>
<feature type="compositionally biased region" description="Low complexity" evidence="4">
    <location>
        <begin position="131"/>
        <end position="148"/>
    </location>
</feature>
<dbReference type="SMART" id="SM00642">
    <property type="entry name" value="Aamy"/>
    <property type="match status" value="1"/>
</dbReference>
<dbReference type="Gene3D" id="3.20.20.80">
    <property type="entry name" value="Glycosidases"/>
    <property type="match status" value="1"/>
</dbReference>
<dbReference type="GO" id="GO:0005975">
    <property type="term" value="P:carbohydrate metabolic process"/>
    <property type="evidence" value="ECO:0007669"/>
    <property type="project" value="InterPro"/>
</dbReference>
<keyword evidence="2" id="KW-0106">Calcium</keyword>
<evidence type="ECO:0000256" key="5">
    <source>
        <dbReference type="SAM" id="SignalP"/>
    </source>
</evidence>
<keyword evidence="1" id="KW-0378">Hydrolase</keyword>
<keyword evidence="5" id="KW-0732">Signal</keyword>
<dbReference type="PANTHER" id="PTHR10357">
    <property type="entry name" value="ALPHA-AMYLASE FAMILY MEMBER"/>
    <property type="match status" value="1"/>
</dbReference>
<dbReference type="CDD" id="cd07184">
    <property type="entry name" value="E_set_Isoamylase_like_N"/>
    <property type="match status" value="1"/>
</dbReference>
<gene>
    <name evidence="8" type="ORF">HKN21_07765</name>
</gene>
<evidence type="ECO:0000313" key="8">
    <source>
        <dbReference type="EMBL" id="NNF06642.1"/>
    </source>
</evidence>
<evidence type="ECO:0000256" key="3">
    <source>
        <dbReference type="ARBA" id="ARBA00023295"/>
    </source>
</evidence>
<evidence type="ECO:0000259" key="6">
    <source>
        <dbReference type="SMART" id="SM00642"/>
    </source>
</evidence>
<reference evidence="8 9" key="1">
    <citation type="submission" date="2020-03" db="EMBL/GenBank/DDBJ databases">
        <title>Metabolic flexibility allows generalist bacteria to become dominant in a frequently disturbed ecosystem.</title>
        <authorList>
            <person name="Chen Y.-J."/>
            <person name="Leung P.M."/>
            <person name="Bay S.K."/>
            <person name="Hugenholtz P."/>
            <person name="Kessler A.J."/>
            <person name="Shelley G."/>
            <person name="Waite D.W."/>
            <person name="Cook P.L."/>
            <person name="Greening C."/>
        </authorList>
    </citation>
    <scope>NUCLEOTIDE SEQUENCE [LARGE SCALE GENOMIC DNA]</scope>
    <source>
        <strain evidence="8">SS_bin_28</strain>
    </source>
</reference>
<dbReference type="InterPro" id="IPR002044">
    <property type="entry name" value="CBM20"/>
</dbReference>
<keyword evidence="3" id="KW-0326">Glycosidase</keyword>
<dbReference type="CDD" id="cd11338">
    <property type="entry name" value="AmyAc_CMD"/>
    <property type="match status" value="1"/>
</dbReference>
<sequence length="1005" mass="110989">MRTLHQPLLSRAVFLVLALSGLALLGATSLAEAAPVTFRFQPDSGAQRVTVAGSFNGWNMDANPLTDDNKDGVWEATIEIPSGEHHYKFVVNGSQWLTDESAASFVDDGFGGKNSVVNVGTEALTVGSGSAAASSSESSVETPAPTSSGSTSVTFRYQPVIGGIDSVHLAGSMNDWSTTSHPLADEDQDGIWEIQLDLPQGEHQYKFVVNGSEWFADDFAVASADDGLGGANSVIKVGSSPLVSGPGGNLAAVEENAAEETVGLRQVKFSHKMNSKPGDISVAGTFNDWTVGKSPLTDPDGDGVYETTVLLAPGDYQYKFVIDGNWTTDREGADDFADDGFGGQNSIIRVDDRFSTIDIGQNDGRMFTEGVGHEQSSGELNNLGNGAVQFTFRAHRNDVTGMGIHVSDEGGGSTSLAADPTNVDGVYQTYSVTVTKNPPRPFKYLAYYQDGDEVFHLSKTGFSKERPAKDAWFEFSEEKFPPFITPEWVKNAVIYQIFPDRFKNGNTGNDQNFSEWYYDGKNELPASGKTNEEYYHFVDDWYDVAGLSTSPYRTDGKPDYFSFYGGDIQGIHESLDYLEDLGVNAIYFNPLFEAKSNHKYDCCTYLEIDPHFGTNEEFKAFVDEAHSRGMRIILDIVFNHTGKCHYAFQDAVKKGPDSEYYDWYEFKQWPLPSGSFKADDYYYCWWGFGDLPDLNFDTKKIAPNENDAKSLADATPNEPLIDHLMDVVQLWIGDMDCDGVRLDVANEVPFWFWKEFNKKVKSIKPDAYIVGELWGNAGEWIGPDLYDATMNYAYFRDPVTKFLGQGNGTATEFDRALAAGRNTYPVQSVQTMMNLVGSHDTVRYLTQIGNDPNRVKLTHTFGFTYLGAPHIYYGDEIGMTGGKDPDCRRPFLWNYEQDPQRVDLRNHIKKLAKIRSEHKALTHGTFNALGHSGKVYTYIRSYQGESLMVVLNGGKTQGRATFGSMGMATELLSGEQVEINGEMILAPSEGKIFLLESPQAVDGEE</sequence>
<dbReference type="Pfam" id="PF00128">
    <property type="entry name" value="Alpha-amylase"/>
    <property type="match status" value="1"/>
</dbReference>
<dbReference type="GO" id="GO:0016798">
    <property type="term" value="F:hydrolase activity, acting on glycosyl bonds"/>
    <property type="evidence" value="ECO:0007669"/>
    <property type="project" value="UniProtKB-KW"/>
</dbReference>
<evidence type="ECO:0008006" key="10">
    <source>
        <dbReference type="Google" id="ProtNLM"/>
    </source>
</evidence>
<dbReference type="PANTHER" id="PTHR10357:SF210">
    <property type="entry name" value="MALTODEXTRIN GLUCOSIDASE"/>
    <property type="match status" value="1"/>
</dbReference>
<dbReference type="SUPFAM" id="SSF51011">
    <property type="entry name" value="Glycosyl hydrolase domain"/>
    <property type="match status" value="1"/>
</dbReference>
<feature type="chain" id="PRO_5031370521" description="Glycosyl hydrolase family 13 catalytic domain-containing protein" evidence="5">
    <location>
        <begin position="34"/>
        <end position="1005"/>
    </location>
</feature>
<dbReference type="InterPro" id="IPR017853">
    <property type="entry name" value="GH"/>
</dbReference>
<dbReference type="EMBL" id="JABDJR010000307">
    <property type="protein sequence ID" value="NNF06642.1"/>
    <property type="molecule type" value="Genomic_DNA"/>
</dbReference>
<protein>
    <recommendedName>
        <fullName evidence="10">Glycosyl hydrolase family 13 catalytic domain-containing protein</fullName>
    </recommendedName>
</protein>